<accession>A0ABD6DML5</accession>
<evidence type="ECO:0000313" key="3">
    <source>
        <dbReference type="Proteomes" id="UP001597034"/>
    </source>
</evidence>
<sequence length="112" mass="12172">MTGDSVGLGIDRPILRHLTYREAHLFELGIWPGASVALALFAGDYGLALATVALIRRRLQRTDREPSKPTERPVLLRAYVRDAWYFAVGALAGFLFMFGAALVAGADAQALV</sequence>
<protein>
    <submittedName>
        <fullName evidence="2">Uncharacterized protein</fullName>
    </submittedName>
</protein>
<keyword evidence="3" id="KW-1185">Reference proteome</keyword>
<feature type="transmembrane region" description="Helical" evidence="1">
    <location>
        <begin position="30"/>
        <end position="55"/>
    </location>
</feature>
<name>A0ABD6DML5_9EURY</name>
<dbReference type="EMBL" id="JBHUDO010000004">
    <property type="protein sequence ID" value="MFD1647586.1"/>
    <property type="molecule type" value="Genomic_DNA"/>
</dbReference>
<keyword evidence="1" id="KW-0812">Transmembrane</keyword>
<proteinExistence type="predicted"/>
<organism evidence="2 3">
    <name type="scientific">Haloarchaeobius litoreus</name>
    <dbReference type="NCBI Taxonomy" id="755306"/>
    <lineage>
        <taxon>Archaea</taxon>
        <taxon>Methanobacteriati</taxon>
        <taxon>Methanobacteriota</taxon>
        <taxon>Stenosarchaea group</taxon>
        <taxon>Halobacteria</taxon>
        <taxon>Halobacteriales</taxon>
        <taxon>Halorubellaceae</taxon>
        <taxon>Haloarchaeobius</taxon>
    </lineage>
</organism>
<dbReference type="Proteomes" id="UP001597034">
    <property type="component" value="Unassembled WGS sequence"/>
</dbReference>
<dbReference type="AlphaFoldDB" id="A0ABD6DML5"/>
<comment type="caution">
    <text evidence="2">The sequence shown here is derived from an EMBL/GenBank/DDBJ whole genome shotgun (WGS) entry which is preliminary data.</text>
</comment>
<dbReference type="RefSeq" id="WP_256401932.1">
    <property type="nucleotide sequence ID" value="NZ_JANHJR010000004.1"/>
</dbReference>
<feature type="transmembrane region" description="Helical" evidence="1">
    <location>
        <begin position="83"/>
        <end position="106"/>
    </location>
</feature>
<keyword evidence="1" id="KW-0472">Membrane</keyword>
<keyword evidence="1" id="KW-1133">Transmembrane helix</keyword>
<reference evidence="2 3" key="1">
    <citation type="journal article" date="2019" name="Int. J. Syst. Evol. Microbiol.">
        <title>The Global Catalogue of Microorganisms (GCM) 10K type strain sequencing project: providing services to taxonomists for standard genome sequencing and annotation.</title>
        <authorList>
            <consortium name="The Broad Institute Genomics Platform"/>
            <consortium name="The Broad Institute Genome Sequencing Center for Infectious Disease"/>
            <person name="Wu L."/>
            <person name="Ma J."/>
        </authorList>
    </citation>
    <scope>NUCLEOTIDE SEQUENCE [LARGE SCALE GENOMIC DNA]</scope>
    <source>
        <strain evidence="2 3">CGMCC 1.10390</strain>
    </source>
</reference>
<evidence type="ECO:0000256" key="1">
    <source>
        <dbReference type="SAM" id="Phobius"/>
    </source>
</evidence>
<gene>
    <name evidence="2" type="ORF">ACFSBL_17990</name>
</gene>
<evidence type="ECO:0000313" key="2">
    <source>
        <dbReference type="EMBL" id="MFD1647586.1"/>
    </source>
</evidence>